<dbReference type="AlphaFoldDB" id="A0AAV3ZFN6"/>
<gene>
    <name evidence="2" type="ORF">PoB_002093500</name>
</gene>
<dbReference type="EMBL" id="BLXT01002455">
    <property type="protein sequence ID" value="GFN94429.1"/>
    <property type="molecule type" value="Genomic_DNA"/>
</dbReference>
<protein>
    <submittedName>
        <fullName evidence="2">Uncharacterized protein</fullName>
    </submittedName>
</protein>
<name>A0AAV3ZFN6_9GAST</name>
<evidence type="ECO:0000313" key="2">
    <source>
        <dbReference type="EMBL" id="GFN94429.1"/>
    </source>
</evidence>
<proteinExistence type="predicted"/>
<evidence type="ECO:0000256" key="1">
    <source>
        <dbReference type="SAM" id="MobiDB-lite"/>
    </source>
</evidence>
<comment type="caution">
    <text evidence="2">The sequence shown here is derived from an EMBL/GenBank/DDBJ whole genome shotgun (WGS) entry which is preliminary data.</text>
</comment>
<dbReference type="Proteomes" id="UP000735302">
    <property type="component" value="Unassembled WGS sequence"/>
</dbReference>
<evidence type="ECO:0000313" key="3">
    <source>
        <dbReference type="Proteomes" id="UP000735302"/>
    </source>
</evidence>
<feature type="region of interest" description="Disordered" evidence="1">
    <location>
        <begin position="1"/>
        <end position="22"/>
    </location>
</feature>
<accession>A0AAV3ZFN6</accession>
<keyword evidence="3" id="KW-1185">Reference proteome</keyword>
<sequence>MRPFRREQAIGQPDRPTLHLERNRADVRGLSWPSHSFSGLSETLPWFPIIKSAMGSSTTNAYRTLVMNGVSAWILATGKSLTEPPNTLHLAEYGK</sequence>
<reference evidence="2 3" key="1">
    <citation type="journal article" date="2021" name="Elife">
        <title>Chloroplast acquisition without the gene transfer in kleptoplastic sea slugs, Plakobranchus ocellatus.</title>
        <authorList>
            <person name="Maeda T."/>
            <person name="Takahashi S."/>
            <person name="Yoshida T."/>
            <person name="Shimamura S."/>
            <person name="Takaki Y."/>
            <person name="Nagai Y."/>
            <person name="Toyoda A."/>
            <person name="Suzuki Y."/>
            <person name="Arimoto A."/>
            <person name="Ishii H."/>
            <person name="Satoh N."/>
            <person name="Nishiyama T."/>
            <person name="Hasebe M."/>
            <person name="Maruyama T."/>
            <person name="Minagawa J."/>
            <person name="Obokata J."/>
            <person name="Shigenobu S."/>
        </authorList>
    </citation>
    <scope>NUCLEOTIDE SEQUENCE [LARGE SCALE GENOMIC DNA]</scope>
</reference>
<organism evidence="2 3">
    <name type="scientific">Plakobranchus ocellatus</name>
    <dbReference type="NCBI Taxonomy" id="259542"/>
    <lineage>
        <taxon>Eukaryota</taxon>
        <taxon>Metazoa</taxon>
        <taxon>Spiralia</taxon>
        <taxon>Lophotrochozoa</taxon>
        <taxon>Mollusca</taxon>
        <taxon>Gastropoda</taxon>
        <taxon>Heterobranchia</taxon>
        <taxon>Euthyneura</taxon>
        <taxon>Panpulmonata</taxon>
        <taxon>Sacoglossa</taxon>
        <taxon>Placobranchoidea</taxon>
        <taxon>Plakobranchidae</taxon>
        <taxon>Plakobranchus</taxon>
    </lineage>
</organism>